<dbReference type="CDD" id="cd18186">
    <property type="entry name" value="BTB_POZ_ZBTB_KLHL-like"/>
    <property type="match status" value="1"/>
</dbReference>
<dbReference type="Pfam" id="PF00651">
    <property type="entry name" value="BTB"/>
    <property type="match status" value="1"/>
</dbReference>
<feature type="domain" description="BTB" evidence="3">
    <location>
        <begin position="8"/>
        <end position="66"/>
    </location>
</feature>
<evidence type="ECO:0000313" key="4">
    <source>
        <dbReference type="EMBL" id="KAF3577900.1"/>
    </source>
</evidence>
<evidence type="ECO:0000313" key="5">
    <source>
        <dbReference type="Proteomes" id="UP000266723"/>
    </source>
</evidence>
<sequence>MNCKNSVEKSITIPDMSYEELKALLEFFYCGILSPTSKHTRALYLAADKYEIPYLQELCRDHLISTTSVSNILDILEMYTILSDNHLKGWATFFVVSHMEKIVNSNGYKSFVQQNPV</sequence>
<comment type="caution">
    <text evidence="4">The sequence shown here is derived from an EMBL/GenBank/DDBJ whole genome shotgun (WGS) entry which is preliminary data.</text>
</comment>
<dbReference type="Gene3D" id="3.30.710.10">
    <property type="entry name" value="Potassium Channel Kv1.1, Chain A"/>
    <property type="match status" value="1"/>
</dbReference>
<dbReference type="EMBL" id="QGKV02000649">
    <property type="protein sequence ID" value="KAF3577900.1"/>
    <property type="molecule type" value="Genomic_DNA"/>
</dbReference>
<evidence type="ECO:0000256" key="1">
    <source>
        <dbReference type="ARBA" id="ARBA00002668"/>
    </source>
</evidence>
<reference evidence="4 5" key="1">
    <citation type="journal article" date="2020" name="BMC Genomics">
        <title>Intraspecific diversification of the crop wild relative Brassica cretica Lam. using demographic model selection.</title>
        <authorList>
            <person name="Kioukis A."/>
            <person name="Michalopoulou V.A."/>
            <person name="Briers L."/>
            <person name="Pirintsos S."/>
            <person name="Studholme D.J."/>
            <person name="Pavlidis P."/>
            <person name="Sarris P.F."/>
        </authorList>
    </citation>
    <scope>NUCLEOTIDE SEQUENCE [LARGE SCALE GENOMIC DNA]</scope>
    <source>
        <strain evidence="5">cv. PFS-1207/04</strain>
    </source>
</reference>
<proteinExistence type="predicted"/>
<dbReference type="PANTHER" id="PTHR47274:SF11">
    <property type="entry name" value="(RAPE) HYPOTHETICAL PROTEIN"/>
    <property type="match status" value="1"/>
</dbReference>
<dbReference type="InterPro" id="IPR011333">
    <property type="entry name" value="SKP1/BTB/POZ_sf"/>
</dbReference>
<comment type="pathway">
    <text evidence="2">Protein modification; protein ubiquitination.</text>
</comment>
<evidence type="ECO:0000256" key="2">
    <source>
        <dbReference type="ARBA" id="ARBA00004906"/>
    </source>
</evidence>
<evidence type="ECO:0000259" key="3">
    <source>
        <dbReference type="Pfam" id="PF00651"/>
    </source>
</evidence>
<dbReference type="SUPFAM" id="SSF54695">
    <property type="entry name" value="POZ domain"/>
    <property type="match status" value="1"/>
</dbReference>
<keyword evidence="5" id="KW-1185">Reference proteome</keyword>
<dbReference type="InterPro" id="IPR000210">
    <property type="entry name" value="BTB/POZ_dom"/>
</dbReference>
<accession>A0ABQ7DKL4</accession>
<organism evidence="4 5">
    <name type="scientific">Brassica cretica</name>
    <name type="common">Mustard</name>
    <dbReference type="NCBI Taxonomy" id="69181"/>
    <lineage>
        <taxon>Eukaryota</taxon>
        <taxon>Viridiplantae</taxon>
        <taxon>Streptophyta</taxon>
        <taxon>Embryophyta</taxon>
        <taxon>Tracheophyta</taxon>
        <taxon>Spermatophyta</taxon>
        <taxon>Magnoliopsida</taxon>
        <taxon>eudicotyledons</taxon>
        <taxon>Gunneridae</taxon>
        <taxon>Pentapetalae</taxon>
        <taxon>rosids</taxon>
        <taxon>malvids</taxon>
        <taxon>Brassicales</taxon>
        <taxon>Brassicaceae</taxon>
        <taxon>Brassiceae</taxon>
        <taxon>Brassica</taxon>
    </lineage>
</organism>
<comment type="function">
    <text evidence="1">May act as a substrate-specific adapter of an E3 ubiquitin-protein ligase complex (CUL3-RBX1-BTB) which mediates the ubiquitination and subsequent proteasomal degradation of target proteins.</text>
</comment>
<dbReference type="PANTHER" id="PTHR47274">
    <property type="entry name" value="BTB/POZ DOMAIN CONTAINING PROTEIN, EXPRESSED-RELATED"/>
    <property type="match status" value="1"/>
</dbReference>
<protein>
    <recommendedName>
        <fullName evidence="3">BTB domain-containing protein</fullName>
    </recommendedName>
</protein>
<name>A0ABQ7DKL4_BRACR</name>
<dbReference type="InterPro" id="IPR044784">
    <property type="entry name" value="At1g01640-like"/>
</dbReference>
<dbReference type="Proteomes" id="UP000266723">
    <property type="component" value="Unassembled WGS sequence"/>
</dbReference>
<gene>
    <name evidence="4" type="ORF">DY000_02035387</name>
</gene>